<evidence type="ECO:0000313" key="3">
    <source>
        <dbReference type="Proteomes" id="UP000268059"/>
    </source>
</evidence>
<dbReference type="Gene3D" id="3.40.50.720">
    <property type="entry name" value="NAD(P)-binding Rossmann-like Domain"/>
    <property type="match status" value="1"/>
</dbReference>
<dbReference type="RefSeq" id="WP_125120700.1">
    <property type="nucleotide sequence ID" value="NZ_AP019309.1"/>
</dbReference>
<dbReference type="EMBL" id="AP019309">
    <property type="protein sequence ID" value="BBH28029.1"/>
    <property type="molecule type" value="Genomic_DNA"/>
</dbReference>
<gene>
    <name evidence="2" type="ORF">SG0102_29630</name>
</gene>
<organism evidence="2 3">
    <name type="scientific">Intestinibaculum porci</name>
    <dbReference type="NCBI Taxonomy" id="2487118"/>
    <lineage>
        <taxon>Bacteria</taxon>
        <taxon>Bacillati</taxon>
        <taxon>Bacillota</taxon>
        <taxon>Erysipelotrichia</taxon>
        <taxon>Erysipelotrichales</taxon>
        <taxon>Erysipelotrichaceae</taxon>
        <taxon>Intestinibaculum</taxon>
    </lineage>
</organism>
<evidence type="ECO:0000259" key="1">
    <source>
        <dbReference type="Pfam" id="PF01408"/>
    </source>
</evidence>
<dbReference type="SUPFAM" id="SSF51735">
    <property type="entry name" value="NAD(P)-binding Rossmann-fold domains"/>
    <property type="match status" value="1"/>
</dbReference>
<accession>A0A3G9JYE5</accession>
<dbReference type="GO" id="GO:0000166">
    <property type="term" value="F:nucleotide binding"/>
    <property type="evidence" value="ECO:0007669"/>
    <property type="project" value="InterPro"/>
</dbReference>
<reference evidence="2 3" key="1">
    <citation type="submission" date="2018-11" db="EMBL/GenBank/DDBJ databases">
        <title>Novel Erysipelotrichaceae bacterium isolated from small intestine of a swine.</title>
        <authorList>
            <person name="Kim J.S."/>
            <person name="Choe H."/>
            <person name="Lee Y.R."/>
            <person name="Kim K.M."/>
            <person name="Park D.S."/>
        </authorList>
    </citation>
    <scope>NUCLEOTIDE SEQUENCE [LARGE SCALE GENOMIC DNA]</scope>
    <source>
        <strain evidence="2 3">SG0102</strain>
    </source>
</reference>
<dbReference type="PANTHER" id="PTHR43054">
    <property type="match status" value="1"/>
</dbReference>
<sequence length="320" mass="35960">MKLGIIGTGKIVADLMETYDLLPIEKTYILSTPRSVEKAQKIADEHHFAGVYTSYEDLLQSDIDTVYIALPNHLHYDYALQAINAHKHVICEKPFVVNSLQFDTLVQAAKEAHVFLLEAMTIHAMPAYQALKKDLSSLGSIKIVSLNYSQYSSRYDAFKEGTILPAFDVHKAGGALYDLNVYNINFMIGLFGAPQKVNYLANIAHGIDTSGILTMDYGSFKAVLIGAKDCAAPLMNTIQSDDGSILIDTPVSRMTHYNIKNQLKDYDEQHHAMYYEFKEFIRIIHENDEKKAEELLSYTEMEADILTQARQSAGIVFDQD</sequence>
<dbReference type="InterPro" id="IPR036291">
    <property type="entry name" value="NAD(P)-bd_dom_sf"/>
</dbReference>
<dbReference type="Proteomes" id="UP000268059">
    <property type="component" value="Chromosome"/>
</dbReference>
<dbReference type="FunCoup" id="A0A3G9JYE5">
    <property type="interactions" value="144"/>
</dbReference>
<dbReference type="OrthoDB" id="9783105at2"/>
<dbReference type="KEGG" id="ebm:SG0102_29630"/>
<dbReference type="SUPFAM" id="SSF55347">
    <property type="entry name" value="Glyceraldehyde-3-phosphate dehydrogenase-like, C-terminal domain"/>
    <property type="match status" value="1"/>
</dbReference>
<feature type="domain" description="Gfo/Idh/MocA-like oxidoreductase N-terminal" evidence="1">
    <location>
        <begin position="2"/>
        <end position="116"/>
    </location>
</feature>
<dbReference type="InterPro" id="IPR000683">
    <property type="entry name" value="Gfo/Idh/MocA-like_OxRdtase_N"/>
</dbReference>
<dbReference type="PANTHER" id="PTHR43054:SF1">
    <property type="entry name" value="SCYLLO-INOSITOL 2-DEHYDROGENASE (NADP(+)) IOLU"/>
    <property type="match status" value="1"/>
</dbReference>
<proteinExistence type="predicted"/>
<name>A0A3G9JYE5_9FIRM</name>
<keyword evidence="3" id="KW-1185">Reference proteome</keyword>
<dbReference type="Pfam" id="PF01408">
    <property type="entry name" value="GFO_IDH_MocA"/>
    <property type="match status" value="1"/>
</dbReference>
<dbReference type="Gene3D" id="3.30.360.10">
    <property type="entry name" value="Dihydrodipicolinate Reductase, domain 2"/>
    <property type="match status" value="1"/>
</dbReference>
<protein>
    <submittedName>
        <fullName evidence="2">NAD(P)-dependent oxidoreductase</fullName>
    </submittedName>
</protein>
<dbReference type="InParanoid" id="A0A3G9JYE5"/>
<evidence type="ECO:0000313" key="2">
    <source>
        <dbReference type="EMBL" id="BBH28029.1"/>
    </source>
</evidence>
<dbReference type="AlphaFoldDB" id="A0A3G9JYE5"/>